<keyword evidence="3" id="KW-1185">Reference proteome</keyword>
<evidence type="ECO:0000313" key="2">
    <source>
        <dbReference type="EMBL" id="OKH26862.1"/>
    </source>
</evidence>
<protein>
    <submittedName>
        <fullName evidence="2">Uncharacterized protein</fullName>
    </submittedName>
</protein>
<dbReference type="Proteomes" id="UP000186868">
    <property type="component" value="Unassembled WGS sequence"/>
</dbReference>
<proteinExistence type="predicted"/>
<dbReference type="STRING" id="1921803.NIES593_02160"/>
<organism evidence="2 3">
    <name type="scientific">Hydrococcus rivularis NIES-593</name>
    <dbReference type="NCBI Taxonomy" id="1921803"/>
    <lineage>
        <taxon>Bacteria</taxon>
        <taxon>Bacillati</taxon>
        <taxon>Cyanobacteriota</taxon>
        <taxon>Cyanophyceae</taxon>
        <taxon>Pleurocapsales</taxon>
        <taxon>Hydrococcaceae</taxon>
        <taxon>Hydrococcus</taxon>
    </lineage>
</organism>
<sequence>MKKLIPEVFCRFNEVIVAKRRNLKKEKAERNKAYARQFNKSGTGRFSRRRYDRSSRSSSTNNSSTENQEE</sequence>
<comment type="caution">
    <text evidence="2">The sequence shown here is derived from an EMBL/GenBank/DDBJ whole genome shotgun (WGS) entry which is preliminary data.</text>
</comment>
<feature type="region of interest" description="Disordered" evidence="1">
    <location>
        <begin position="23"/>
        <end position="70"/>
    </location>
</feature>
<evidence type="ECO:0000256" key="1">
    <source>
        <dbReference type="SAM" id="MobiDB-lite"/>
    </source>
</evidence>
<name>A0A1U7HTF6_9CYAN</name>
<dbReference type="AlphaFoldDB" id="A0A1U7HTF6"/>
<reference evidence="2 3" key="1">
    <citation type="submission" date="2016-11" db="EMBL/GenBank/DDBJ databases">
        <title>Draft Genome Sequences of Nine Cyanobacterial Strains from Diverse Habitats.</title>
        <authorList>
            <person name="Zhu T."/>
            <person name="Hou S."/>
            <person name="Lu X."/>
            <person name="Hess W.R."/>
        </authorList>
    </citation>
    <scope>NUCLEOTIDE SEQUENCE [LARGE SCALE GENOMIC DNA]</scope>
    <source>
        <strain evidence="2 3">NIES-593</strain>
    </source>
</reference>
<evidence type="ECO:0000313" key="3">
    <source>
        <dbReference type="Proteomes" id="UP000186868"/>
    </source>
</evidence>
<dbReference type="EMBL" id="MRCB01000001">
    <property type="protein sequence ID" value="OKH26862.1"/>
    <property type="molecule type" value="Genomic_DNA"/>
</dbReference>
<gene>
    <name evidence="2" type="ORF">NIES593_02160</name>
</gene>
<accession>A0A1U7HTF6</accession>